<evidence type="ECO:0000259" key="6">
    <source>
        <dbReference type="Pfam" id="PF16528"/>
    </source>
</evidence>
<evidence type="ECO:0000256" key="5">
    <source>
        <dbReference type="SAM" id="MobiDB-lite"/>
    </source>
</evidence>
<protein>
    <recommendedName>
        <fullName evidence="6">Exocyst component Exo84 C-terminal domain-containing protein</fullName>
    </recommendedName>
</protein>
<sequence length="826" mass="93229">MSSTSTEQTGKKIGAPDFNPEKYVKELSQRCVGGQELQQQRQKIQALADETNLSLKRNVYQNYMQFIETAKEISHLESEMYQLSHMLAEQRSLLGALSTTSVLGDKGPNCVEEADTGAESTEDEGQEDKEEEQRIHKLATILEKVEGCVVRSLIDNVNYCLMLHSLGCHYHYQPPPSPEDNSKQPSTRPSDTVRGLEVVPTLLDAPSRTLLHEGDLLELDAVENTALHRVHGYLFSDGFMITSWIPNRRGPVRYKFDMMYELGSLAVVNVRDMGTVKTAFKLLAFPDTRVFQCSNNQSKKEWLDKFDQAKKARLAIEQQKREVVPATERSPSRTMRSDSLESSYNPFEEGSDISPEPELPEWLLEVPEDLDVCIAQRHFEEAYNLLERAQDYLNKGSDNNKDPVLTDIRRKVDARAKALTEVLMKELEVSPDKSLQGGLRAARRAVRLLNQLGRATQACELFLKLCSSILKAQLKRVKREGATVLYVRQLGGIFFSNLTDMAREFLRAFPSSPSCSSVFVVWSGAELNHFTSHLIKQVFMPQVSISTLAECVTCVRSQCDQANRDSQTPFPRLPGSDDGMRKTGEKKYERSRKRKKELFGQGHCDTDWSPSRVVSSPPSSHPSPQLCELGLDLRYQLDGLLRTPLTRALRDSREKLVDAVKLRAAEDKWHPLNLQNKAGLSKFLQEMSDIGIASIHTHVTGACWVGLTGNTVAFSKLYLSLLEDCVRLATPELVFTIDEVLGDVFHAQLRHVEISARTDNLRGEAKFIMKNAVFLLDTLLTLAEHGYEEKLGHPCSRLAQLHDEYSWLKKDNVSKPITKYSTTEYI</sequence>
<dbReference type="GO" id="GO:0006893">
    <property type="term" value="P:Golgi to plasma membrane transport"/>
    <property type="evidence" value="ECO:0007669"/>
    <property type="project" value="TreeGrafter"/>
</dbReference>
<dbReference type="GO" id="GO:0015031">
    <property type="term" value="P:protein transport"/>
    <property type="evidence" value="ECO:0007669"/>
    <property type="project" value="UniProtKB-KW"/>
</dbReference>
<dbReference type="Gene3D" id="1.20.58.1220">
    <property type="entry name" value="Exo84p, C-terminal helical domain"/>
    <property type="match status" value="1"/>
</dbReference>
<accession>A0A7R9FMY0</accession>
<dbReference type="InterPro" id="IPR011993">
    <property type="entry name" value="PH-like_dom_sf"/>
</dbReference>
<dbReference type="InterPro" id="IPR042560">
    <property type="entry name" value="Exo84_C_2"/>
</dbReference>
<dbReference type="Pfam" id="PF16528">
    <property type="entry name" value="Exo84_C"/>
    <property type="match status" value="1"/>
</dbReference>
<dbReference type="Gene3D" id="2.30.29.30">
    <property type="entry name" value="Pleckstrin-homology domain (PH domain)/Phosphotyrosine-binding domain (PTB)"/>
    <property type="match status" value="1"/>
</dbReference>
<dbReference type="GO" id="GO:0000145">
    <property type="term" value="C:exocyst"/>
    <property type="evidence" value="ECO:0007669"/>
    <property type="project" value="InterPro"/>
</dbReference>
<dbReference type="PANTHER" id="PTHR21426:SF12">
    <property type="entry name" value="EXOCYST COMPLEX COMPONENT 8"/>
    <property type="match status" value="1"/>
</dbReference>
<dbReference type="Gene3D" id="1.20.58.1210">
    <property type="entry name" value="Exo84p, N-terminal helical domain"/>
    <property type="match status" value="1"/>
</dbReference>
<dbReference type="InterPro" id="IPR016159">
    <property type="entry name" value="Cullin_repeat-like_dom_sf"/>
</dbReference>
<evidence type="ECO:0000313" key="7">
    <source>
        <dbReference type="EMBL" id="CAD7456542.1"/>
    </source>
</evidence>
<feature type="compositionally biased region" description="Acidic residues" evidence="5">
    <location>
        <begin position="112"/>
        <end position="130"/>
    </location>
</feature>
<comment type="similarity">
    <text evidence="1">Belongs to the EXO84 family.</text>
</comment>
<evidence type="ECO:0000256" key="2">
    <source>
        <dbReference type="ARBA" id="ARBA00022448"/>
    </source>
</evidence>
<dbReference type="InterPro" id="IPR032403">
    <property type="entry name" value="Exo84_C"/>
</dbReference>
<dbReference type="EMBL" id="OE001322">
    <property type="protein sequence ID" value="CAD7456542.1"/>
    <property type="molecule type" value="Genomic_DNA"/>
</dbReference>
<reference evidence="7" key="1">
    <citation type="submission" date="2020-11" db="EMBL/GenBank/DDBJ databases">
        <authorList>
            <person name="Tran Van P."/>
        </authorList>
    </citation>
    <scope>NUCLEOTIDE SEQUENCE</scope>
</reference>
<keyword evidence="3" id="KW-0268">Exocytosis</keyword>
<gene>
    <name evidence="7" type="ORF">TTEB3V08_LOCUS4569</name>
</gene>
<dbReference type="Pfam" id="PF08700">
    <property type="entry name" value="VPS51_Exo84_N"/>
    <property type="match status" value="1"/>
</dbReference>
<feature type="compositionally biased region" description="Low complexity" evidence="5">
    <location>
        <begin position="609"/>
        <end position="621"/>
    </location>
</feature>
<feature type="domain" description="Exocyst component Exo84 C-terminal" evidence="6">
    <location>
        <begin position="361"/>
        <end position="561"/>
    </location>
</feature>
<feature type="region of interest" description="Disordered" evidence="5">
    <location>
        <begin position="562"/>
        <end position="621"/>
    </location>
</feature>
<feature type="compositionally biased region" description="Basic and acidic residues" evidence="5">
    <location>
        <begin position="578"/>
        <end position="588"/>
    </location>
</feature>
<dbReference type="CDD" id="cd01226">
    <property type="entry name" value="PH_RalBD_exo84"/>
    <property type="match status" value="1"/>
</dbReference>
<proteinExistence type="inferred from homology"/>
<feature type="region of interest" description="Disordered" evidence="5">
    <location>
        <begin position="318"/>
        <end position="356"/>
    </location>
</feature>
<keyword evidence="2" id="KW-0813">Transport</keyword>
<keyword evidence="4" id="KW-0653">Protein transport</keyword>
<evidence type="ECO:0000256" key="3">
    <source>
        <dbReference type="ARBA" id="ARBA00022483"/>
    </source>
</evidence>
<dbReference type="SUPFAM" id="SSF50729">
    <property type="entry name" value="PH domain-like"/>
    <property type="match status" value="1"/>
</dbReference>
<dbReference type="AlphaFoldDB" id="A0A7R9FMY0"/>
<dbReference type="GO" id="GO:0006887">
    <property type="term" value="P:exocytosis"/>
    <property type="evidence" value="ECO:0007669"/>
    <property type="project" value="UniProtKB-KW"/>
</dbReference>
<dbReference type="InterPro" id="IPR033961">
    <property type="entry name" value="Exo84"/>
</dbReference>
<name>A0A7R9FMY0_9NEOP</name>
<dbReference type="SUPFAM" id="SSF74788">
    <property type="entry name" value="Cullin repeat-like"/>
    <property type="match status" value="1"/>
</dbReference>
<organism evidence="7">
    <name type="scientific">Timema tahoe</name>
    <dbReference type="NCBI Taxonomy" id="61484"/>
    <lineage>
        <taxon>Eukaryota</taxon>
        <taxon>Metazoa</taxon>
        <taxon>Ecdysozoa</taxon>
        <taxon>Arthropoda</taxon>
        <taxon>Hexapoda</taxon>
        <taxon>Insecta</taxon>
        <taxon>Pterygota</taxon>
        <taxon>Neoptera</taxon>
        <taxon>Polyneoptera</taxon>
        <taxon>Phasmatodea</taxon>
        <taxon>Timematodea</taxon>
        <taxon>Timematoidea</taxon>
        <taxon>Timematidae</taxon>
        <taxon>Timema</taxon>
    </lineage>
</organism>
<dbReference type="PANTHER" id="PTHR21426">
    <property type="entry name" value="EXOCYST COMPLEX COMPONENT 8"/>
    <property type="match status" value="1"/>
</dbReference>
<feature type="region of interest" description="Disordered" evidence="5">
    <location>
        <begin position="105"/>
        <end position="132"/>
    </location>
</feature>
<evidence type="ECO:0000256" key="1">
    <source>
        <dbReference type="ARBA" id="ARBA00007210"/>
    </source>
</evidence>
<evidence type="ECO:0000256" key="4">
    <source>
        <dbReference type="ARBA" id="ARBA00022927"/>
    </source>
</evidence>
<dbReference type="InterPro" id="IPR042561">
    <property type="entry name" value="Exo84_C_1"/>
</dbReference>